<accession>A0A7C8BR17</accession>
<dbReference type="EMBL" id="WAJS01000026">
    <property type="protein sequence ID" value="KAB1643869.1"/>
    <property type="molecule type" value="Genomic_DNA"/>
</dbReference>
<evidence type="ECO:0000313" key="2">
    <source>
        <dbReference type="EMBL" id="KAB1643869.1"/>
    </source>
</evidence>
<organism evidence="2 3">
    <name type="scientific">Adlercreutzia muris</name>
    <dbReference type="NCBI Taxonomy" id="1796610"/>
    <lineage>
        <taxon>Bacteria</taxon>
        <taxon>Bacillati</taxon>
        <taxon>Actinomycetota</taxon>
        <taxon>Coriobacteriia</taxon>
        <taxon>Eggerthellales</taxon>
        <taxon>Eggerthellaceae</taxon>
        <taxon>Adlercreutzia</taxon>
    </lineage>
</organism>
<evidence type="ECO:0000259" key="1">
    <source>
        <dbReference type="PROSITE" id="PS51671"/>
    </source>
</evidence>
<dbReference type="InterPro" id="IPR045739">
    <property type="entry name" value="ACT_dom_pair"/>
</dbReference>
<dbReference type="PANTHER" id="PTHR40099">
    <property type="entry name" value="ACETOLACTATE SYNTHASE, SMALL SUBUNIT"/>
    <property type="match status" value="1"/>
</dbReference>
<evidence type="ECO:0000313" key="3">
    <source>
        <dbReference type="Proteomes" id="UP000479639"/>
    </source>
</evidence>
<feature type="domain" description="ACT" evidence="1">
    <location>
        <begin position="5"/>
        <end position="79"/>
    </location>
</feature>
<dbReference type="Proteomes" id="UP000479639">
    <property type="component" value="Unassembled WGS sequence"/>
</dbReference>
<protein>
    <submittedName>
        <fullName evidence="2">Amino acid-binding protein</fullName>
    </submittedName>
</protein>
<dbReference type="RefSeq" id="WP_151431258.1">
    <property type="nucleotide sequence ID" value="NZ_JANJZI010000001.1"/>
</dbReference>
<reference evidence="2 3" key="1">
    <citation type="submission" date="2019-09" db="EMBL/GenBank/DDBJ databases">
        <title>Whole genome shotgun sequencing (WGS) of Ellagibacter isourolithinifaciens DSM 104140(T) and Adlercreutzia muris DSM 29508(T).</title>
        <authorList>
            <person name="Stoll D.A."/>
            <person name="Danylec N."/>
            <person name="Huch M."/>
        </authorList>
    </citation>
    <scope>NUCLEOTIDE SEQUENCE [LARGE SCALE GENOMIC DNA]</scope>
    <source>
        <strain evidence="2 3">DSM 29508</strain>
    </source>
</reference>
<name>A0A7C8BR17_9ACTN</name>
<proteinExistence type="predicted"/>
<dbReference type="InterPro" id="IPR045865">
    <property type="entry name" value="ACT-like_dom_sf"/>
</dbReference>
<gene>
    <name evidence="2" type="ORF">F8D48_08585</name>
</gene>
<sequence length="149" mass="16284">MTVSQISVFANSRPGHLGRVLDRFEEVGVSVRGFSASDTGEYGILRFVVDRPEEALAALRQDGCACTVAPVLCLKLVDEPGELARVMGVLARCGINVVYSYSMISTYIVLSTTDPDRARELLASEPVEMITQEDIARFSAARQGKEIER</sequence>
<dbReference type="PROSITE" id="PS51671">
    <property type="entry name" value="ACT"/>
    <property type="match status" value="1"/>
</dbReference>
<dbReference type="AlphaFoldDB" id="A0A7C8BR17"/>
<keyword evidence="3" id="KW-1185">Reference proteome</keyword>
<dbReference type="Pfam" id="PF19571">
    <property type="entry name" value="ACT_8"/>
    <property type="match status" value="1"/>
</dbReference>
<dbReference type="PANTHER" id="PTHR40099:SF1">
    <property type="entry name" value="ACETOLACTATE SYNTHASE, SMALL SUBUNIT"/>
    <property type="match status" value="1"/>
</dbReference>
<dbReference type="InterPro" id="IPR002912">
    <property type="entry name" value="ACT_dom"/>
</dbReference>
<comment type="caution">
    <text evidence="2">The sequence shown here is derived from an EMBL/GenBank/DDBJ whole genome shotgun (WGS) entry which is preliminary data.</text>
</comment>
<dbReference type="SUPFAM" id="SSF55021">
    <property type="entry name" value="ACT-like"/>
    <property type="match status" value="2"/>
</dbReference>
<dbReference type="Gene3D" id="3.30.2130.10">
    <property type="entry name" value="VC0802-like"/>
    <property type="match status" value="1"/>
</dbReference>